<dbReference type="AlphaFoldDB" id="A0A9D1KQX5"/>
<comment type="similarity">
    <text evidence="7">Belongs to the CobB/CbiA family.</text>
</comment>
<dbReference type="InterPro" id="IPR004484">
    <property type="entry name" value="CbiA/CobB_synth"/>
</dbReference>
<evidence type="ECO:0000313" key="11">
    <source>
        <dbReference type="Proteomes" id="UP000824160"/>
    </source>
</evidence>
<dbReference type="PANTHER" id="PTHR43873:SF1">
    <property type="entry name" value="COBYRINATE A,C-DIAMIDE SYNTHASE"/>
    <property type="match status" value="1"/>
</dbReference>
<evidence type="ECO:0000259" key="9">
    <source>
        <dbReference type="Pfam" id="PF07685"/>
    </source>
</evidence>
<dbReference type="EC" id="6.3.5.11" evidence="7"/>
<evidence type="ECO:0000256" key="7">
    <source>
        <dbReference type="HAMAP-Rule" id="MF_00027"/>
    </source>
</evidence>
<comment type="caution">
    <text evidence="10">The sequence shown here is derived from an EMBL/GenBank/DDBJ whole genome shotgun (WGS) entry which is preliminary data.</text>
</comment>
<dbReference type="Proteomes" id="UP000824160">
    <property type="component" value="Unassembled WGS sequence"/>
</dbReference>
<comment type="miscellaneous">
    <text evidence="7">The a and c carboxylates of cobyrinate are activated for nucleophilic attack via formation of a phosphorylated intermediate by ATP. CbiA catalyzes first the amidation of the c-carboxylate, and then that of the a-carboxylate.</text>
</comment>
<gene>
    <name evidence="7" type="primary">cbiA</name>
    <name evidence="10" type="ORF">IAC43_00860</name>
</gene>
<dbReference type="HAMAP" id="MF_00027">
    <property type="entry name" value="CobB_CbiA"/>
    <property type="match status" value="1"/>
</dbReference>
<dbReference type="NCBIfam" id="TIGR00379">
    <property type="entry name" value="cobB"/>
    <property type="match status" value="1"/>
</dbReference>
<comment type="function">
    <text evidence="7">Catalyzes the ATP-dependent amidation of the two carboxylate groups at positions a and c of cobyrinate, using either L-glutamine or ammonia as the nitrogen source.</text>
</comment>
<proteinExistence type="inferred from homology"/>
<dbReference type="InterPro" id="IPR002586">
    <property type="entry name" value="CobQ/CobB/MinD/ParA_Nub-bd_dom"/>
</dbReference>
<feature type="site" description="Increases nucleophilicity of active site Cys" evidence="7">
    <location>
        <position position="428"/>
    </location>
</feature>
<dbReference type="InterPro" id="IPR029062">
    <property type="entry name" value="Class_I_gatase-like"/>
</dbReference>
<organism evidence="10 11">
    <name type="scientific">Candidatus Faecivivens stercoripullorum</name>
    <dbReference type="NCBI Taxonomy" id="2840805"/>
    <lineage>
        <taxon>Bacteria</taxon>
        <taxon>Bacillati</taxon>
        <taxon>Bacillota</taxon>
        <taxon>Clostridia</taxon>
        <taxon>Eubacteriales</taxon>
        <taxon>Oscillospiraceae</taxon>
        <taxon>Oscillospiraceae incertae sedis</taxon>
        <taxon>Candidatus Faecivivens</taxon>
    </lineage>
</organism>
<comment type="domain">
    <text evidence="7">Comprises of two domains. The C-terminal domain contains the binding site for glutamine and catalyzes the hydrolysis of this substrate to glutamate and ammonia. The N-terminal domain is anticipated to bind ATP and cobyrinate and catalyzes the ultimate synthesis of the diamide product. The ammonia produced via the glutaminase domain is probably translocated to the adjacent domain via a molecular tunnel, where it reacts with an activated intermediate.</text>
</comment>
<feature type="domain" description="CobB/CobQ-like glutamine amidotransferase" evidence="9">
    <location>
        <begin position="245"/>
        <end position="433"/>
    </location>
</feature>
<dbReference type="Pfam" id="PF01656">
    <property type="entry name" value="CbiA"/>
    <property type="match status" value="1"/>
</dbReference>
<evidence type="ECO:0000256" key="2">
    <source>
        <dbReference type="ARBA" id="ARBA00022598"/>
    </source>
</evidence>
<keyword evidence="2 7" id="KW-0436">Ligase</keyword>
<evidence type="ECO:0000313" key="10">
    <source>
        <dbReference type="EMBL" id="HIT93714.1"/>
    </source>
</evidence>
<name>A0A9D1KQX5_9FIRM</name>
<dbReference type="CDD" id="cd03130">
    <property type="entry name" value="GATase1_CobB"/>
    <property type="match status" value="1"/>
</dbReference>
<dbReference type="Gene3D" id="3.40.50.880">
    <property type="match status" value="1"/>
</dbReference>
<evidence type="ECO:0000259" key="8">
    <source>
        <dbReference type="Pfam" id="PF01656"/>
    </source>
</evidence>
<reference evidence="10" key="1">
    <citation type="submission" date="2020-10" db="EMBL/GenBank/DDBJ databases">
        <authorList>
            <person name="Gilroy R."/>
        </authorList>
    </citation>
    <scope>NUCLEOTIDE SEQUENCE</scope>
    <source>
        <strain evidence="10">ChiBcec7-5410</strain>
    </source>
</reference>
<comment type="pathway">
    <text evidence="7">Cofactor biosynthesis; adenosylcobalamin biosynthesis; cob(II)yrinate a,c-diamide from sirohydrochlorin (anaerobic route): step 10/10.</text>
</comment>
<dbReference type="EMBL" id="DVLW01000025">
    <property type="protein sequence ID" value="HIT93714.1"/>
    <property type="molecule type" value="Genomic_DNA"/>
</dbReference>
<feature type="domain" description="CobQ/CobB/MinD/ParA nucleotide binding" evidence="8">
    <location>
        <begin position="5"/>
        <end position="182"/>
    </location>
</feature>
<keyword evidence="5 7" id="KW-0460">Magnesium</keyword>
<dbReference type="InterPro" id="IPR027417">
    <property type="entry name" value="P-loop_NTPase"/>
</dbReference>
<feature type="active site" description="Nucleophile" evidence="7">
    <location>
        <position position="328"/>
    </location>
</feature>
<evidence type="ECO:0000256" key="3">
    <source>
        <dbReference type="ARBA" id="ARBA00022741"/>
    </source>
</evidence>
<reference evidence="10" key="2">
    <citation type="journal article" date="2021" name="PeerJ">
        <title>Extensive microbial diversity within the chicken gut microbiome revealed by metagenomics and culture.</title>
        <authorList>
            <person name="Gilroy R."/>
            <person name="Ravi A."/>
            <person name="Getino M."/>
            <person name="Pursley I."/>
            <person name="Horton D.L."/>
            <person name="Alikhan N.F."/>
            <person name="Baker D."/>
            <person name="Gharbi K."/>
            <person name="Hall N."/>
            <person name="Watson M."/>
            <person name="Adriaenssens E.M."/>
            <person name="Foster-Nyarko E."/>
            <person name="Jarju S."/>
            <person name="Secka A."/>
            <person name="Antonio M."/>
            <person name="Oren A."/>
            <person name="Chaudhuri R.R."/>
            <person name="La Ragione R."/>
            <person name="Hildebrand F."/>
            <person name="Pallen M.J."/>
        </authorList>
    </citation>
    <scope>NUCLEOTIDE SEQUENCE</scope>
    <source>
        <strain evidence="10">ChiBcec7-5410</strain>
    </source>
</reference>
<protein>
    <recommendedName>
        <fullName evidence="7">Cobyrinate a,c-diamide synthase</fullName>
        <ecNumber evidence="7">6.3.5.11</ecNumber>
    </recommendedName>
    <alternativeName>
        <fullName evidence="7">Cobyrinic acid a,c-diamide synthetase</fullName>
    </alternativeName>
</protein>
<sequence>MIEFMIAAPASGSGKTAVTCGLLALLAKKGYNPCAFKCGPDYIDPMFHRSVLGVESHNLDLFLCGEERLRNLYTRYSSGHGAAVSEGVMGFYDGVGGSTDRASAWHVADTLGLPVLLVVRPKGASLTISALIKGLCSFRKDSHIKGIFLNDCSPMLYSSLAPMLEKETGLPVLGYLPHMEEAAFESRHLGLYTAGEIDGLVHRIDCLADKMEQTVDLSRLLSLFSAAQRHPTDVQSPGWFLPQTRIAVADDRAFCFVYSETLDALRDAGADLVSFSPLEDEDLPEDIGGLYLPGGYPELYARELSENKKMRRAIREAVISGMPTVAECGGFLYLGKRLEDANGDVYPMAGVLPGEGQRKEKLVRFGYAGLTAKEDSLLFLNGETVPVHEFHYWDSTKNGEDFTACKPVSERNWQCGFSRRSLYAGFPHLYFAGNPMLAKRFVQAAADYQKNIDNLL</sequence>
<dbReference type="SUPFAM" id="SSF52317">
    <property type="entry name" value="Class I glutamine amidotransferase-like"/>
    <property type="match status" value="1"/>
</dbReference>
<comment type="catalytic activity">
    <reaction evidence="7">
        <text>cob(II)yrinate + 2 L-glutamine + 2 ATP + 2 H2O = cob(II)yrinate a,c diamide + 2 L-glutamate + 2 ADP + 2 phosphate + 2 H(+)</text>
        <dbReference type="Rhea" id="RHEA:26289"/>
        <dbReference type="ChEBI" id="CHEBI:15377"/>
        <dbReference type="ChEBI" id="CHEBI:15378"/>
        <dbReference type="ChEBI" id="CHEBI:29985"/>
        <dbReference type="ChEBI" id="CHEBI:30616"/>
        <dbReference type="ChEBI" id="CHEBI:43474"/>
        <dbReference type="ChEBI" id="CHEBI:58359"/>
        <dbReference type="ChEBI" id="CHEBI:58537"/>
        <dbReference type="ChEBI" id="CHEBI:58894"/>
        <dbReference type="ChEBI" id="CHEBI:456216"/>
        <dbReference type="EC" id="6.3.5.11"/>
    </reaction>
</comment>
<evidence type="ECO:0000256" key="1">
    <source>
        <dbReference type="ARBA" id="ARBA00001946"/>
    </source>
</evidence>
<dbReference type="InterPro" id="IPR011698">
    <property type="entry name" value="GATase_3"/>
</dbReference>
<keyword evidence="4 7" id="KW-0067">ATP-binding</keyword>
<dbReference type="GO" id="GO:0009236">
    <property type="term" value="P:cobalamin biosynthetic process"/>
    <property type="evidence" value="ECO:0007669"/>
    <property type="project" value="UniProtKB-UniRule"/>
</dbReference>
<dbReference type="PROSITE" id="PS51274">
    <property type="entry name" value="GATASE_COBBQ"/>
    <property type="match status" value="1"/>
</dbReference>
<evidence type="ECO:0000256" key="6">
    <source>
        <dbReference type="ARBA" id="ARBA00022962"/>
    </source>
</evidence>
<dbReference type="GO" id="GO:0005524">
    <property type="term" value="F:ATP binding"/>
    <property type="evidence" value="ECO:0007669"/>
    <property type="project" value="UniProtKB-UniRule"/>
</dbReference>
<evidence type="ECO:0000256" key="4">
    <source>
        <dbReference type="ARBA" id="ARBA00022840"/>
    </source>
</evidence>
<dbReference type="Gene3D" id="3.40.50.300">
    <property type="entry name" value="P-loop containing nucleotide triphosphate hydrolases"/>
    <property type="match status" value="1"/>
</dbReference>
<keyword evidence="6 7" id="KW-0315">Glutamine amidotransferase</keyword>
<keyword evidence="3 7" id="KW-0547">Nucleotide-binding</keyword>
<dbReference type="NCBIfam" id="NF002204">
    <property type="entry name" value="PRK01077.1"/>
    <property type="match status" value="1"/>
</dbReference>
<dbReference type="GO" id="GO:0042242">
    <property type="term" value="F:cobyrinic acid a,c-diamide synthase activity"/>
    <property type="evidence" value="ECO:0007669"/>
    <property type="project" value="UniProtKB-UniRule"/>
</dbReference>
<dbReference type="Pfam" id="PF07685">
    <property type="entry name" value="GATase_3"/>
    <property type="match status" value="1"/>
</dbReference>
<keyword evidence="7" id="KW-0169">Cobalamin biosynthesis</keyword>
<comment type="cofactor">
    <cofactor evidence="1 7">
        <name>Mg(2+)</name>
        <dbReference type="ChEBI" id="CHEBI:18420"/>
    </cofactor>
</comment>
<evidence type="ECO:0000256" key="5">
    <source>
        <dbReference type="ARBA" id="ARBA00022842"/>
    </source>
</evidence>
<accession>A0A9D1KQX5</accession>
<dbReference type="SUPFAM" id="SSF52540">
    <property type="entry name" value="P-loop containing nucleoside triphosphate hydrolases"/>
    <property type="match status" value="1"/>
</dbReference>
<dbReference type="PANTHER" id="PTHR43873">
    <property type="entry name" value="COBYRINATE A,C-DIAMIDE SYNTHASE"/>
    <property type="match status" value="1"/>
</dbReference>